<dbReference type="EMBL" id="FRDA01000006">
    <property type="protein sequence ID" value="SHN04767.1"/>
    <property type="molecule type" value="Genomic_DNA"/>
</dbReference>
<name>A0A1M7NLM4_9PSED</name>
<feature type="transmembrane region" description="Helical" evidence="1">
    <location>
        <begin position="62"/>
        <end position="79"/>
    </location>
</feature>
<dbReference type="SUPFAM" id="SSF48317">
    <property type="entry name" value="Acid phosphatase/Vanadium-dependent haloperoxidase"/>
    <property type="match status" value="1"/>
</dbReference>
<dbReference type="InterPro" id="IPR026841">
    <property type="entry name" value="Aur1/Ipt1"/>
</dbReference>
<dbReference type="Pfam" id="PF14378">
    <property type="entry name" value="PAP2_3"/>
    <property type="match status" value="1"/>
</dbReference>
<dbReference type="OrthoDB" id="9790723at2"/>
<keyword evidence="1" id="KW-0472">Membrane</keyword>
<dbReference type="Proteomes" id="UP000183983">
    <property type="component" value="Unassembled WGS sequence"/>
</dbReference>
<evidence type="ECO:0000256" key="1">
    <source>
        <dbReference type="SAM" id="Phobius"/>
    </source>
</evidence>
<dbReference type="RefSeq" id="WP_073167271.1">
    <property type="nucleotide sequence ID" value="NZ_FRDA01000006.1"/>
</dbReference>
<dbReference type="STRING" id="1190415.SAMN05216593_106188"/>
<evidence type="ECO:0000259" key="2">
    <source>
        <dbReference type="Pfam" id="PF14378"/>
    </source>
</evidence>
<evidence type="ECO:0000313" key="3">
    <source>
        <dbReference type="EMBL" id="SHN04767.1"/>
    </source>
</evidence>
<sequence length="210" mass="23384">MKPSFWPSRRRPQGPDYRQALLALVGLLSGLSVFIALERFITPRYYWVTSADQWIPFIAHSWWVYVLFFPFVMLAATYASAERFKAFGTATAIAFGVALLCFWLFPEIVPRPDIELVENAFLKQRLSRLWQLDQASNGCPSLHVALTCLACRALWDRPYKGLIAITGLLICASTLTLKQHTVIDVAGGVLLAVACTLLTQRQGSNACASA</sequence>
<feature type="transmembrane region" description="Helical" evidence="1">
    <location>
        <begin position="86"/>
        <end position="105"/>
    </location>
</feature>
<accession>A0A1M7NLM4</accession>
<gene>
    <name evidence="3" type="ORF">SAMN05216593_106188</name>
</gene>
<dbReference type="AlphaFoldDB" id="A0A1M7NLM4"/>
<organism evidence="3 4">
    <name type="scientific">Pseudomonas asturiensis</name>
    <dbReference type="NCBI Taxonomy" id="1190415"/>
    <lineage>
        <taxon>Bacteria</taxon>
        <taxon>Pseudomonadati</taxon>
        <taxon>Pseudomonadota</taxon>
        <taxon>Gammaproteobacteria</taxon>
        <taxon>Pseudomonadales</taxon>
        <taxon>Pseudomonadaceae</taxon>
        <taxon>Pseudomonas</taxon>
    </lineage>
</organism>
<reference evidence="3 4" key="1">
    <citation type="submission" date="2016-11" db="EMBL/GenBank/DDBJ databases">
        <authorList>
            <person name="Jaros S."/>
            <person name="Januszkiewicz K."/>
            <person name="Wedrychowicz H."/>
        </authorList>
    </citation>
    <scope>NUCLEOTIDE SEQUENCE [LARGE SCALE GENOMIC DNA]</scope>
    <source>
        <strain evidence="3 4">LMG 26898</strain>
    </source>
</reference>
<keyword evidence="1" id="KW-1133">Transmembrane helix</keyword>
<evidence type="ECO:0000313" key="4">
    <source>
        <dbReference type="Proteomes" id="UP000183983"/>
    </source>
</evidence>
<proteinExistence type="predicted"/>
<protein>
    <submittedName>
        <fullName evidence="3">PAP2 superfamily protein</fullName>
    </submittedName>
</protein>
<dbReference type="GO" id="GO:0016020">
    <property type="term" value="C:membrane"/>
    <property type="evidence" value="ECO:0007669"/>
    <property type="project" value="UniProtKB-SubCell"/>
</dbReference>
<dbReference type="InterPro" id="IPR036938">
    <property type="entry name" value="PAP2/HPO_sf"/>
</dbReference>
<feature type="transmembrane region" description="Helical" evidence="1">
    <location>
        <begin position="21"/>
        <end position="42"/>
    </location>
</feature>
<keyword evidence="1" id="KW-0812">Transmembrane</keyword>
<feature type="domain" description="Inositolphosphotransferase Aur1/Ipt1" evidence="2">
    <location>
        <begin position="52"/>
        <end position="196"/>
    </location>
</feature>
<dbReference type="Gene3D" id="1.20.144.10">
    <property type="entry name" value="Phosphatidic acid phosphatase type 2/haloperoxidase"/>
    <property type="match status" value="1"/>
</dbReference>
<dbReference type="CDD" id="cd03386">
    <property type="entry name" value="PAP2_Aur1_like"/>
    <property type="match status" value="1"/>
</dbReference>